<accession>A0ABV0QC81</accession>
<protein>
    <submittedName>
        <fullName evidence="1">Uncharacterized protein</fullName>
    </submittedName>
</protein>
<reference evidence="1 2" key="1">
    <citation type="submission" date="2021-06" db="EMBL/GenBank/DDBJ databases">
        <authorList>
            <person name="Palmer J.M."/>
        </authorList>
    </citation>
    <scope>NUCLEOTIDE SEQUENCE [LARGE SCALE GENOMIC DNA]</scope>
    <source>
        <strain evidence="1 2">XC_2019</strain>
        <tissue evidence="1">Muscle</tissue>
    </source>
</reference>
<dbReference type="EMBL" id="JAHRIN010008465">
    <property type="protein sequence ID" value="MEQ2193426.1"/>
    <property type="molecule type" value="Genomic_DNA"/>
</dbReference>
<name>A0ABV0QC81_9TELE</name>
<evidence type="ECO:0000313" key="1">
    <source>
        <dbReference type="EMBL" id="MEQ2193426.1"/>
    </source>
</evidence>
<organism evidence="1 2">
    <name type="scientific">Xenoophorus captivus</name>
    <dbReference type="NCBI Taxonomy" id="1517983"/>
    <lineage>
        <taxon>Eukaryota</taxon>
        <taxon>Metazoa</taxon>
        <taxon>Chordata</taxon>
        <taxon>Craniata</taxon>
        <taxon>Vertebrata</taxon>
        <taxon>Euteleostomi</taxon>
        <taxon>Actinopterygii</taxon>
        <taxon>Neopterygii</taxon>
        <taxon>Teleostei</taxon>
        <taxon>Neoteleostei</taxon>
        <taxon>Acanthomorphata</taxon>
        <taxon>Ovalentaria</taxon>
        <taxon>Atherinomorphae</taxon>
        <taxon>Cyprinodontiformes</taxon>
        <taxon>Goodeidae</taxon>
        <taxon>Xenoophorus</taxon>
    </lineage>
</organism>
<proteinExistence type="predicted"/>
<keyword evidence="2" id="KW-1185">Reference proteome</keyword>
<comment type="caution">
    <text evidence="1">The sequence shown here is derived from an EMBL/GenBank/DDBJ whole genome shotgun (WGS) entry which is preliminary data.</text>
</comment>
<feature type="non-terminal residue" evidence="1">
    <location>
        <position position="1"/>
    </location>
</feature>
<evidence type="ECO:0000313" key="2">
    <source>
        <dbReference type="Proteomes" id="UP001434883"/>
    </source>
</evidence>
<gene>
    <name evidence="1" type="ORF">XENOCAPTIV_025538</name>
</gene>
<sequence>RRKNPTVKAPLVVLRRGGPTEECVECLAGKKSLRQATMIPFLLTTTIRSVLPLIESKTDRMTKTVFPLAQLDHTPCFYTSSLARACLRFKIRWYCLALTYRGSSSSISAPGRGIRCIVGTPPPPGTI</sequence>
<dbReference type="Proteomes" id="UP001434883">
    <property type="component" value="Unassembled WGS sequence"/>
</dbReference>